<dbReference type="PANTHER" id="PTHR12461:SF105">
    <property type="entry name" value="HYPOXIA-INDUCIBLE FACTOR 1-ALPHA INHIBITOR"/>
    <property type="match status" value="1"/>
</dbReference>
<dbReference type="HOGENOM" id="CLU_1263593_0_0_1"/>
<dbReference type="PANTHER" id="PTHR12461">
    <property type="entry name" value="HYPOXIA-INDUCIBLE FACTOR 1 ALPHA INHIBITOR-RELATED"/>
    <property type="match status" value="1"/>
</dbReference>
<reference evidence="2" key="2">
    <citation type="submission" date="2024-10" db="UniProtKB">
        <authorList>
            <consortium name="EnsemblProtists"/>
        </authorList>
    </citation>
    <scope>IDENTIFICATION</scope>
</reference>
<sequence>MSTKPVIALPASRVPWHVFQAYYHGGQPLLLRRASDLSQWSFAAWTLSIASSGSTGAGSEADLLLRCPTNILSQRGSAEAVAVDVAVAVRHIFEPRGDGNAFWHVKPDGETALFVTSAGGRTPLHRDHGDNALLHLHGRKSVVLVDPAVAAEHEPLVRELFGTPGTHEDLFGPGDLLYIPDGWLHDVESRTPTVSAALRFEVGRAFSPDLLVAAGLDAM</sequence>
<organism evidence="2 3">
    <name type="scientific">Emiliania huxleyi (strain CCMP1516)</name>
    <dbReference type="NCBI Taxonomy" id="280463"/>
    <lineage>
        <taxon>Eukaryota</taxon>
        <taxon>Haptista</taxon>
        <taxon>Haptophyta</taxon>
        <taxon>Prymnesiophyceae</taxon>
        <taxon>Isochrysidales</taxon>
        <taxon>Noelaerhabdaceae</taxon>
        <taxon>Emiliania</taxon>
    </lineage>
</organism>
<dbReference type="Proteomes" id="UP000013827">
    <property type="component" value="Unassembled WGS sequence"/>
</dbReference>
<evidence type="ECO:0000313" key="3">
    <source>
        <dbReference type="Proteomes" id="UP000013827"/>
    </source>
</evidence>
<evidence type="ECO:0000259" key="1">
    <source>
        <dbReference type="PROSITE" id="PS51184"/>
    </source>
</evidence>
<dbReference type="EnsemblProtists" id="EOD36857">
    <property type="protein sequence ID" value="EOD36857"/>
    <property type="gene ID" value="EMIHUDRAFT_201126"/>
</dbReference>
<accession>A0A0D3KM72</accession>
<evidence type="ECO:0000313" key="2">
    <source>
        <dbReference type="EnsemblProtists" id="EOD36857"/>
    </source>
</evidence>
<dbReference type="InterPro" id="IPR003347">
    <property type="entry name" value="JmjC_dom"/>
</dbReference>
<dbReference type="PROSITE" id="PS51184">
    <property type="entry name" value="JMJC"/>
    <property type="match status" value="1"/>
</dbReference>
<dbReference type="SMART" id="SM00558">
    <property type="entry name" value="JmjC"/>
    <property type="match status" value="1"/>
</dbReference>
<protein>
    <recommendedName>
        <fullName evidence="1">JmjC domain-containing protein</fullName>
    </recommendedName>
</protein>
<dbReference type="GeneID" id="17282127"/>
<dbReference type="Pfam" id="PF08007">
    <property type="entry name" value="JmjC_2"/>
    <property type="match status" value="1"/>
</dbReference>
<proteinExistence type="predicted"/>
<dbReference type="AlphaFoldDB" id="A0A0D3KM72"/>
<keyword evidence="3" id="KW-1185">Reference proteome</keyword>
<dbReference type="SUPFAM" id="SSF51197">
    <property type="entry name" value="Clavaminate synthase-like"/>
    <property type="match status" value="1"/>
</dbReference>
<feature type="domain" description="JmjC" evidence="1">
    <location>
        <begin position="83"/>
        <end position="217"/>
    </location>
</feature>
<dbReference type="Gene3D" id="2.60.120.650">
    <property type="entry name" value="Cupin"/>
    <property type="match status" value="1"/>
</dbReference>
<dbReference type="KEGG" id="ehx:EMIHUDRAFT_201126"/>
<name>A0A0D3KM72_EMIH1</name>
<reference evidence="3" key="1">
    <citation type="journal article" date="2013" name="Nature">
        <title>Pan genome of the phytoplankton Emiliania underpins its global distribution.</title>
        <authorList>
            <person name="Read B.A."/>
            <person name="Kegel J."/>
            <person name="Klute M.J."/>
            <person name="Kuo A."/>
            <person name="Lefebvre S.C."/>
            <person name="Maumus F."/>
            <person name="Mayer C."/>
            <person name="Miller J."/>
            <person name="Monier A."/>
            <person name="Salamov A."/>
            <person name="Young J."/>
            <person name="Aguilar M."/>
            <person name="Claverie J.M."/>
            <person name="Frickenhaus S."/>
            <person name="Gonzalez K."/>
            <person name="Herman E.K."/>
            <person name="Lin Y.C."/>
            <person name="Napier J."/>
            <person name="Ogata H."/>
            <person name="Sarno A.F."/>
            <person name="Shmutz J."/>
            <person name="Schroeder D."/>
            <person name="de Vargas C."/>
            <person name="Verret F."/>
            <person name="von Dassow P."/>
            <person name="Valentin K."/>
            <person name="Van de Peer Y."/>
            <person name="Wheeler G."/>
            <person name="Dacks J.B."/>
            <person name="Delwiche C.F."/>
            <person name="Dyhrman S.T."/>
            <person name="Glockner G."/>
            <person name="John U."/>
            <person name="Richards T."/>
            <person name="Worden A.Z."/>
            <person name="Zhang X."/>
            <person name="Grigoriev I.V."/>
            <person name="Allen A.E."/>
            <person name="Bidle K."/>
            <person name="Borodovsky M."/>
            <person name="Bowler C."/>
            <person name="Brownlee C."/>
            <person name="Cock J.M."/>
            <person name="Elias M."/>
            <person name="Gladyshev V.N."/>
            <person name="Groth M."/>
            <person name="Guda C."/>
            <person name="Hadaegh A."/>
            <person name="Iglesias-Rodriguez M.D."/>
            <person name="Jenkins J."/>
            <person name="Jones B.M."/>
            <person name="Lawson T."/>
            <person name="Leese F."/>
            <person name="Lindquist E."/>
            <person name="Lobanov A."/>
            <person name="Lomsadze A."/>
            <person name="Malik S.B."/>
            <person name="Marsh M.E."/>
            <person name="Mackinder L."/>
            <person name="Mock T."/>
            <person name="Mueller-Roeber B."/>
            <person name="Pagarete A."/>
            <person name="Parker M."/>
            <person name="Probert I."/>
            <person name="Quesneville H."/>
            <person name="Raines C."/>
            <person name="Rensing S.A."/>
            <person name="Riano-Pachon D.M."/>
            <person name="Richier S."/>
            <person name="Rokitta S."/>
            <person name="Shiraiwa Y."/>
            <person name="Soanes D.M."/>
            <person name="van der Giezen M."/>
            <person name="Wahlund T.M."/>
            <person name="Williams B."/>
            <person name="Wilson W."/>
            <person name="Wolfe G."/>
            <person name="Wurch L.L."/>
        </authorList>
    </citation>
    <scope>NUCLEOTIDE SEQUENCE</scope>
</reference>
<dbReference type="RefSeq" id="XP_005789286.1">
    <property type="nucleotide sequence ID" value="XM_005789229.1"/>
</dbReference>
<dbReference type="PaxDb" id="2903-EOD36857"/>